<dbReference type="EMBL" id="JACHEK010000005">
    <property type="protein sequence ID" value="MBB6144728.1"/>
    <property type="molecule type" value="Genomic_DNA"/>
</dbReference>
<evidence type="ECO:0000313" key="2">
    <source>
        <dbReference type="Proteomes" id="UP000538666"/>
    </source>
</evidence>
<dbReference type="AlphaFoldDB" id="A0A841K254"/>
<gene>
    <name evidence="1" type="ORF">HNQ77_002684</name>
</gene>
<organism evidence="1 2">
    <name type="scientific">Silvibacterium bohemicum</name>
    <dbReference type="NCBI Taxonomy" id="1577686"/>
    <lineage>
        <taxon>Bacteria</taxon>
        <taxon>Pseudomonadati</taxon>
        <taxon>Acidobacteriota</taxon>
        <taxon>Terriglobia</taxon>
        <taxon>Terriglobales</taxon>
        <taxon>Acidobacteriaceae</taxon>
        <taxon>Silvibacterium</taxon>
    </lineage>
</organism>
<protein>
    <submittedName>
        <fullName evidence="1">Uncharacterized protein</fullName>
    </submittedName>
</protein>
<dbReference type="Proteomes" id="UP000538666">
    <property type="component" value="Unassembled WGS sequence"/>
</dbReference>
<comment type="caution">
    <text evidence="1">The sequence shown here is derived from an EMBL/GenBank/DDBJ whole genome shotgun (WGS) entry which is preliminary data.</text>
</comment>
<reference evidence="1 2" key="1">
    <citation type="submission" date="2020-08" db="EMBL/GenBank/DDBJ databases">
        <title>Genomic Encyclopedia of Type Strains, Phase IV (KMG-IV): sequencing the most valuable type-strain genomes for metagenomic binning, comparative biology and taxonomic classification.</title>
        <authorList>
            <person name="Goeker M."/>
        </authorList>
    </citation>
    <scope>NUCLEOTIDE SEQUENCE [LARGE SCALE GENOMIC DNA]</scope>
    <source>
        <strain evidence="1 2">DSM 103733</strain>
    </source>
</reference>
<proteinExistence type="predicted"/>
<keyword evidence="2" id="KW-1185">Reference proteome</keyword>
<name>A0A841K254_9BACT</name>
<sequence length="49" mass="5107">MSLDLRKVVYFSCGGDALLSLAVLTQVSVALERLTPDALPIGIITACAT</sequence>
<accession>A0A841K254</accession>
<evidence type="ECO:0000313" key="1">
    <source>
        <dbReference type="EMBL" id="MBB6144728.1"/>
    </source>
</evidence>